<dbReference type="SFLD" id="SFLDS00029">
    <property type="entry name" value="Radical_SAM"/>
    <property type="match status" value="1"/>
</dbReference>
<feature type="binding site" evidence="8">
    <location>
        <position position="161"/>
    </location>
    <ligand>
        <name>[4Fe-4S] cluster</name>
        <dbReference type="ChEBI" id="CHEBI:49883"/>
        <label>2</label>
        <note>4Fe-4S-S-AdoMet</note>
    </ligand>
</feature>
<feature type="domain" description="MTTase N-terminal" evidence="10">
    <location>
        <begin position="3"/>
        <end position="119"/>
    </location>
</feature>
<sequence length="453" mass="50208">MMRTFFTVSLGCPKNLVDTELMLGLLVEAGYVPCEEAEEADLLLVNTCGFIQSAVEEGIEEILTLAGVKERFPEKKLVVVGCMVQRYGADLASELPEVDLFIGTEGTQDIVRRLQELGQGGKARVHLAPPTFLLDSTWPRRLSSPAHRAYMKVTEGCSNRCAYCLIPSLRGDLRSRNLADLVQEVGMLGENGVRELTFVAQDLTAYGHDLGPGAPHLVELLSALLEASAIPWFRLLYLYPTRVNAKLLEFMAANPRIVPYLDIPLQHVSDSVLKGMNRPYGRKQIEALLARIRSILPQAAIRTTFMVGFPGEKEDDVRQLAEFMQTEKLAHVGIFGYSNEEGCAAYKLPGQCTEEEKSERRQRLMELQGEISLARNQAMVGRVEKVLVEGWSRETDLLLEGRTRFQAPEIDGCVYITEGICGPGDIVDVRITEAHPYDLVGEIVKPGQGENAD</sequence>
<dbReference type="PANTHER" id="PTHR43837">
    <property type="entry name" value="RIBOSOMAL PROTEIN S12 METHYLTHIOTRANSFERASE RIMO"/>
    <property type="match status" value="1"/>
</dbReference>
<dbReference type="InterPro" id="IPR005840">
    <property type="entry name" value="Ribosomal_uS12_MeSTrfase_RimO"/>
</dbReference>
<dbReference type="PANTHER" id="PTHR43837:SF1">
    <property type="entry name" value="RIBOSOMAL PROTEIN US12 METHYLTHIOTRANSFERASE RIMO"/>
    <property type="match status" value="1"/>
</dbReference>
<evidence type="ECO:0000256" key="6">
    <source>
        <dbReference type="ARBA" id="ARBA00023004"/>
    </source>
</evidence>
<feature type="binding site" evidence="8">
    <location>
        <position position="157"/>
    </location>
    <ligand>
        <name>[4Fe-4S] cluster</name>
        <dbReference type="ChEBI" id="CHEBI:49883"/>
        <label>2</label>
        <note>4Fe-4S-S-AdoMet</note>
    </ligand>
</feature>
<dbReference type="InterPro" id="IPR058240">
    <property type="entry name" value="rSAM_sf"/>
</dbReference>
<dbReference type="FunFam" id="3.80.30.20:FF:000001">
    <property type="entry name" value="tRNA-2-methylthio-N(6)-dimethylallyladenosine synthase 2"/>
    <property type="match status" value="1"/>
</dbReference>
<feature type="domain" description="TRAM" evidence="9">
    <location>
        <begin position="377"/>
        <end position="445"/>
    </location>
</feature>
<evidence type="ECO:0000256" key="2">
    <source>
        <dbReference type="ARBA" id="ARBA00022490"/>
    </source>
</evidence>
<dbReference type="InterPro" id="IPR006638">
    <property type="entry name" value="Elp3/MiaA/NifB-like_rSAM"/>
</dbReference>
<dbReference type="InterPro" id="IPR005839">
    <property type="entry name" value="Methylthiotransferase"/>
</dbReference>
<dbReference type="Gene3D" id="3.40.50.12160">
    <property type="entry name" value="Methylthiotransferase, N-terminal domain"/>
    <property type="match status" value="1"/>
</dbReference>
<organism evidence="12 13">
    <name type="scientific">Thiovibrio frasassiensis</name>
    <dbReference type="NCBI Taxonomy" id="2984131"/>
    <lineage>
        <taxon>Bacteria</taxon>
        <taxon>Pseudomonadati</taxon>
        <taxon>Thermodesulfobacteriota</taxon>
        <taxon>Desulfobulbia</taxon>
        <taxon>Desulfobulbales</taxon>
        <taxon>Thiovibrionaceae</taxon>
        <taxon>Thiovibrio</taxon>
    </lineage>
</organism>
<dbReference type="Pfam" id="PF04055">
    <property type="entry name" value="Radical_SAM"/>
    <property type="match status" value="1"/>
</dbReference>
<dbReference type="SFLD" id="SFLDG01061">
    <property type="entry name" value="methylthiotransferase"/>
    <property type="match status" value="1"/>
</dbReference>
<dbReference type="EC" id="2.8.4.4" evidence="8"/>
<evidence type="ECO:0000256" key="8">
    <source>
        <dbReference type="HAMAP-Rule" id="MF_01865"/>
    </source>
</evidence>
<dbReference type="GO" id="GO:0051539">
    <property type="term" value="F:4 iron, 4 sulfur cluster binding"/>
    <property type="evidence" value="ECO:0007669"/>
    <property type="project" value="UniProtKB-UniRule"/>
</dbReference>
<evidence type="ECO:0000256" key="4">
    <source>
        <dbReference type="ARBA" id="ARBA00022691"/>
    </source>
</evidence>
<feature type="binding site" evidence="8">
    <location>
        <position position="12"/>
    </location>
    <ligand>
        <name>[4Fe-4S] cluster</name>
        <dbReference type="ChEBI" id="CHEBI:49883"/>
        <label>1</label>
    </ligand>
</feature>
<dbReference type="Proteomes" id="UP001154240">
    <property type="component" value="Unassembled WGS sequence"/>
</dbReference>
<dbReference type="PROSITE" id="PS51918">
    <property type="entry name" value="RADICAL_SAM"/>
    <property type="match status" value="1"/>
</dbReference>
<dbReference type="Pfam" id="PF18693">
    <property type="entry name" value="TRAM_2"/>
    <property type="match status" value="1"/>
</dbReference>
<evidence type="ECO:0000256" key="5">
    <source>
        <dbReference type="ARBA" id="ARBA00022723"/>
    </source>
</evidence>
<dbReference type="InterPro" id="IPR013848">
    <property type="entry name" value="Methylthiotransferase_N"/>
</dbReference>
<dbReference type="GO" id="GO:0005829">
    <property type="term" value="C:cytosol"/>
    <property type="evidence" value="ECO:0007669"/>
    <property type="project" value="TreeGrafter"/>
</dbReference>
<keyword evidence="1 8" id="KW-0004">4Fe-4S</keyword>
<comment type="similarity">
    <text evidence="8">Belongs to the methylthiotransferase family. RimO subfamily.</text>
</comment>
<evidence type="ECO:0000256" key="7">
    <source>
        <dbReference type="ARBA" id="ARBA00023014"/>
    </source>
</evidence>
<feature type="binding site" evidence="8">
    <location>
        <position position="82"/>
    </location>
    <ligand>
        <name>[4Fe-4S] cluster</name>
        <dbReference type="ChEBI" id="CHEBI:49883"/>
        <label>1</label>
    </ligand>
</feature>
<dbReference type="InterPro" id="IPR007197">
    <property type="entry name" value="rSAM"/>
</dbReference>
<dbReference type="Gene3D" id="3.80.30.20">
    <property type="entry name" value="tm_1862 like domain"/>
    <property type="match status" value="1"/>
</dbReference>
<comment type="cofactor">
    <cofactor evidence="8">
        <name>[4Fe-4S] cluster</name>
        <dbReference type="ChEBI" id="CHEBI:49883"/>
    </cofactor>
    <text evidence="8">Binds 2 [4Fe-4S] clusters. One cluster is coordinated with 3 cysteines and an exchangeable S-adenosyl-L-methionine.</text>
</comment>
<keyword evidence="12" id="KW-0689">Ribosomal protein</keyword>
<evidence type="ECO:0000259" key="9">
    <source>
        <dbReference type="PROSITE" id="PS50926"/>
    </source>
</evidence>
<dbReference type="InterPro" id="IPR020612">
    <property type="entry name" value="Methylthiotransferase_CS"/>
</dbReference>
<name>A0A9X4MFA4_9BACT</name>
<feature type="binding site" evidence="8">
    <location>
        <position position="48"/>
    </location>
    <ligand>
        <name>[4Fe-4S] cluster</name>
        <dbReference type="ChEBI" id="CHEBI:49883"/>
        <label>1</label>
    </ligand>
</feature>
<keyword evidence="6 8" id="KW-0408">Iron</keyword>
<dbReference type="RefSeq" id="WP_307632223.1">
    <property type="nucleotide sequence ID" value="NZ_JAPHEH010000001.1"/>
</dbReference>
<dbReference type="CDD" id="cd01335">
    <property type="entry name" value="Radical_SAM"/>
    <property type="match status" value="1"/>
</dbReference>
<dbReference type="InterPro" id="IPR012340">
    <property type="entry name" value="NA-bd_OB-fold"/>
</dbReference>
<dbReference type="GO" id="GO:0035599">
    <property type="term" value="F:aspartic acid methylthiotransferase activity"/>
    <property type="evidence" value="ECO:0007669"/>
    <property type="project" value="TreeGrafter"/>
</dbReference>
<feature type="binding site" evidence="8">
    <location>
        <position position="164"/>
    </location>
    <ligand>
        <name>[4Fe-4S] cluster</name>
        <dbReference type="ChEBI" id="CHEBI:49883"/>
        <label>2</label>
        <note>4Fe-4S-S-AdoMet</note>
    </ligand>
</feature>
<keyword evidence="4 8" id="KW-0949">S-adenosyl-L-methionine</keyword>
<evidence type="ECO:0000259" key="11">
    <source>
        <dbReference type="PROSITE" id="PS51918"/>
    </source>
</evidence>
<evidence type="ECO:0000313" key="12">
    <source>
        <dbReference type="EMBL" id="MDG4475248.1"/>
    </source>
</evidence>
<dbReference type="HAMAP" id="MF_01865">
    <property type="entry name" value="MTTase_RimO"/>
    <property type="match status" value="1"/>
</dbReference>
<comment type="catalytic activity">
    <reaction evidence="8">
        <text>L-aspartate(89)-[ribosomal protein uS12]-hydrogen + (sulfur carrier)-SH + AH2 + 2 S-adenosyl-L-methionine = 3-methylsulfanyl-L-aspartate(89)-[ribosomal protein uS12]-hydrogen + (sulfur carrier)-H + 5'-deoxyadenosine + L-methionine + A + S-adenosyl-L-homocysteine + 2 H(+)</text>
        <dbReference type="Rhea" id="RHEA:37087"/>
        <dbReference type="Rhea" id="RHEA-COMP:10460"/>
        <dbReference type="Rhea" id="RHEA-COMP:10461"/>
        <dbReference type="Rhea" id="RHEA-COMP:14737"/>
        <dbReference type="Rhea" id="RHEA-COMP:14739"/>
        <dbReference type="ChEBI" id="CHEBI:13193"/>
        <dbReference type="ChEBI" id="CHEBI:15378"/>
        <dbReference type="ChEBI" id="CHEBI:17319"/>
        <dbReference type="ChEBI" id="CHEBI:17499"/>
        <dbReference type="ChEBI" id="CHEBI:29917"/>
        <dbReference type="ChEBI" id="CHEBI:29961"/>
        <dbReference type="ChEBI" id="CHEBI:57844"/>
        <dbReference type="ChEBI" id="CHEBI:57856"/>
        <dbReference type="ChEBI" id="CHEBI:59789"/>
        <dbReference type="ChEBI" id="CHEBI:64428"/>
        <dbReference type="ChEBI" id="CHEBI:73599"/>
        <dbReference type="EC" id="2.8.4.4"/>
    </reaction>
</comment>
<evidence type="ECO:0000259" key="10">
    <source>
        <dbReference type="PROSITE" id="PS51449"/>
    </source>
</evidence>
<dbReference type="GO" id="GO:0005840">
    <property type="term" value="C:ribosome"/>
    <property type="evidence" value="ECO:0007669"/>
    <property type="project" value="UniProtKB-KW"/>
</dbReference>
<protein>
    <recommendedName>
        <fullName evidence="8">Ribosomal protein uS12 methylthiotransferase RimO</fullName>
        <shortName evidence="8">uS12 MTTase</shortName>
        <shortName evidence="8">uS12 methylthiotransferase</shortName>
        <ecNumber evidence="8">2.8.4.4</ecNumber>
    </recommendedName>
    <alternativeName>
        <fullName evidence="8">Ribosomal protein uS12 (aspartate-C(3))-methylthiotransferase</fullName>
    </alternativeName>
    <alternativeName>
        <fullName evidence="8">Ribosome maturation factor RimO</fullName>
    </alternativeName>
</protein>
<keyword evidence="7 8" id="KW-0411">Iron-sulfur</keyword>
<keyword evidence="5 8" id="KW-0479">Metal-binding</keyword>
<dbReference type="PROSITE" id="PS51449">
    <property type="entry name" value="MTTASE_N"/>
    <property type="match status" value="1"/>
</dbReference>
<dbReference type="AlphaFoldDB" id="A0A9X4MFA4"/>
<dbReference type="Pfam" id="PF00919">
    <property type="entry name" value="UPF0004"/>
    <property type="match status" value="1"/>
</dbReference>
<dbReference type="GO" id="GO:0046872">
    <property type="term" value="F:metal ion binding"/>
    <property type="evidence" value="ECO:0007669"/>
    <property type="project" value="UniProtKB-KW"/>
</dbReference>
<keyword evidence="2 8" id="KW-0963">Cytoplasm</keyword>
<dbReference type="PROSITE" id="PS01278">
    <property type="entry name" value="MTTASE_RADICAL"/>
    <property type="match status" value="1"/>
</dbReference>
<comment type="subcellular location">
    <subcellularLocation>
        <location evidence="8">Cytoplasm</location>
    </subcellularLocation>
</comment>
<dbReference type="InterPro" id="IPR023404">
    <property type="entry name" value="rSAM_horseshoe"/>
</dbReference>
<dbReference type="Gene3D" id="2.40.50.140">
    <property type="entry name" value="Nucleic acid-binding proteins"/>
    <property type="match status" value="1"/>
</dbReference>
<proteinExistence type="inferred from homology"/>
<dbReference type="EMBL" id="JAPHEH010000001">
    <property type="protein sequence ID" value="MDG4475248.1"/>
    <property type="molecule type" value="Genomic_DNA"/>
</dbReference>
<dbReference type="GO" id="GO:0103039">
    <property type="term" value="F:protein methylthiotransferase activity"/>
    <property type="evidence" value="ECO:0007669"/>
    <property type="project" value="UniProtKB-EC"/>
</dbReference>
<dbReference type="InterPro" id="IPR002792">
    <property type="entry name" value="TRAM_dom"/>
</dbReference>
<dbReference type="GO" id="GO:0006400">
    <property type="term" value="P:tRNA modification"/>
    <property type="evidence" value="ECO:0007669"/>
    <property type="project" value="InterPro"/>
</dbReference>
<dbReference type="SUPFAM" id="SSF102114">
    <property type="entry name" value="Radical SAM enzymes"/>
    <property type="match status" value="1"/>
</dbReference>
<dbReference type="PROSITE" id="PS50926">
    <property type="entry name" value="TRAM"/>
    <property type="match status" value="1"/>
</dbReference>
<comment type="caution">
    <text evidence="12">The sequence shown here is derived from an EMBL/GenBank/DDBJ whole genome shotgun (WGS) entry which is preliminary data.</text>
</comment>
<reference evidence="12" key="2">
    <citation type="submission" date="2022-10" db="EMBL/GenBank/DDBJ databases">
        <authorList>
            <person name="Aronson H.S."/>
        </authorList>
    </citation>
    <scope>NUCLEOTIDE SEQUENCE</scope>
    <source>
        <strain evidence="12">RS19-109</strain>
    </source>
</reference>
<dbReference type="InterPro" id="IPR038135">
    <property type="entry name" value="Methylthiotransferase_N_sf"/>
</dbReference>
<evidence type="ECO:0000313" key="13">
    <source>
        <dbReference type="Proteomes" id="UP001154240"/>
    </source>
</evidence>
<evidence type="ECO:0000256" key="1">
    <source>
        <dbReference type="ARBA" id="ARBA00022485"/>
    </source>
</evidence>
<keyword evidence="13" id="KW-1185">Reference proteome</keyword>
<dbReference type="NCBIfam" id="TIGR01125">
    <property type="entry name" value="30S ribosomal protein S12 methylthiotransferase RimO"/>
    <property type="match status" value="1"/>
</dbReference>
<evidence type="ECO:0000256" key="3">
    <source>
        <dbReference type="ARBA" id="ARBA00022679"/>
    </source>
</evidence>
<gene>
    <name evidence="8 12" type="primary">rimO</name>
    <name evidence="12" type="ORF">OLX77_03625</name>
</gene>
<comment type="function">
    <text evidence="8">Catalyzes the methylthiolation of an aspartic acid residue of ribosomal protein uS12.</text>
</comment>
<reference evidence="12" key="1">
    <citation type="journal article" date="2022" name="bioRxiv">
        <title>Thiovibrio frasassiensisgen. nov., sp. nov., an autotrophic, elemental sulfur disproportionating bacterium isolated from sulfidic karst sediment, and proposal of Thiovibrionaceae fam. nov.</title>
        <authorList>
            <person name="Aronson H."/>
            <person name="Thomas C."/>
            <person name="Bhattacharyya M."/>
            <person name="Eckstein S."/>
            <person name="Jensen S."/>
            <person name="Barco R."/>
            <person name="Macalady J."/>
            <person name="Amend J."/>
        </authorList>
    </citation>
    <scope>NUCLEOTIDE SEQUENCE</scope>
    <source>
        <strain evidence="12">RS19-109</strain>
    </source>
</reference>
<feature type="domain" description="Radical SAM core" evidence="11">
    <location>
        <begin position="143"/>
        <end position="374"/>
    </location>
</feature>
<dbReference type="SFLD" id="SFLDF00274">
    <property type="entry name" value="ribosomal_protein_S12_methylth"/>
    <property type="match status" value="1"/>
</dbReference>
<dbReference type="SFLD" id="SFLDG01082">
    <property type="entry name" value="B12-binding_domain_containing"/>
    <property type="match status" value="1"/>
</dbReference>
<dbReference type="SMART" id="SM00729">
    <property type="entry name" value="Elp3"/>
    <property type="match status" value="1"/>
</dbReference>
<keyword evidence="3 8" id="KW-0808">Transferase</keyword>
<accession>A0A9X4MFA4</accession>
<dbReference type="NCBIfam" id="TIGR00089">
    <property type="entry name" value="MiaB/RimO family radical SAM methylthiotransferase"/>
    <property type="match status" value="1"/>
</dbReference>
<keyword evidence="12" id="KW-0687">Ribonucleoprotein</keyword>